<dbReference type="Proteomes" id="UP000257136">
    <property type="component" value="Unassembled WGS sequence"/>
</dbReference>
<name>A0A3E0EN16_9FLAO</name>
<gene>
    <name evidence="1" type="ORF">C8P67_105273</name>
</gene>
<dbReference type="Gene3D" id="2.30.29.80">
    <property type="match status" value="1"/>
</dbReference>
<comment type="caution">
    <text evidence="1">The sequence shown here is derived from an EMBL/GenBank/DDBJ whole genome shotgun (WGS) entry which is preliminary data.</text>
</comment>
<dbReference type="OrthoDB" id="8263000at2"/>
<dbReference type="RefSeq" id="WP_115813218.1">
    <property type="nucleotide sequence ID" value="NZ_QUNI01000005.1"/>
</dbReference>
<protein>
    <submittedName>
        <fullName evidence="1">Uncharacterized protein</fullName>
    </submittedName>
</protein>
<accession>A0A3E0EN16</accession>
<evidence type="ECO:0000313" key="2">
    <source>
        <dbReference type="Proteomes" id="UP000257136"/>
    </source>
</evidence>
<dbReference type="AlphaFoldDB" id="A0A3E0EN16"/>
<sequence>MSILNQHITIPKKLASEDDLDFLYLRKKGIEYIESFGSKFWTDFNEHDPGITILEMLCYAISDLGMRLNLPIESILESNDSSKGIPKQFFKASEVLSSSPVTQNDYRKLFIDIKGVRNCWLAKHEKKVYVDCKKDQLSYDFTDYENLAATPNLRKYFGLNGLYDLYVDFESSKPAEIEIVKEKIRKEYHANRNLCEDLVDIKKVEDYPIKICADIEVDTEADEELVHANVIDALESYLSTTVNFYSLKQMMDKGYSTLEIFDGPTLENGFIDTKELLTADLRNEVRLSDIMRIIMSVPDVILIKDISLGNCGGDDLENKWLICLSAYQKPIVCTKSVFNYNKGLLPLNINQAQVKIYLDAIKAEKDKATTNASHDKELEVPNGEYLNTDIYTTIQNDFPETYGIGEVGLPSRASTERKSKAKQLKGYLLFFDQILGSYFKQLGQVSELLSVSGNLTRTLFTQVVKDIEGADNIVDGYENYTDETITELLFDQQDNNIERRNKILDHLLSRFAENFSEYVFVNKTIYGSTADQVVLRDKENFLKDYKAVSKERGNAFDYYRQPIANLWDTDNVSGAEKRISRLIGVKDYTRRNLSNSFVEMYNFIDTDNQSVYRWRIVDNHNEIVLSSTAEYFDTSAANKELYFAVLQIIQTREYKIKEAFKNGTIKDLSIIDNILIQQSDAGKYSYDIINPAIKDKKNPQRIIARRFEYYANLPDLEQSILELIRFMKEDFTEEGMFLIEHMMLRPDVNLTTVNPDTFMPICADECDNCEPIDPYSYRVSVVLPGYTLRFANTDFRNYIEKIIKEELPAHVLAKICWIGYREKDVKDPAENQLVQFEKTYKDYLLAKTDLNQEQPEPQLISFIKALTVLDNVYPTGRLFDCSDENERLSDKIILGKTNLGSL</sequence>
<proteinExistence type="predicted"/>
<evidence type="ECO:0000313" key="1">
    <source>
        <dbReference type="EMBL" id="REG99103.1"/>
    </source>
</evidence>
<organism evidence="1 2">
    <name type="scientific">Flavobacterium aquicola</name>
    <dbReference type="NCBI Taxonomy" id="1682742"/>
    <lineage>
        <taxon>Bacteria</taxon>
        <taxon>Pseudomonadati</taxon>
        <taxon>Bacteroidota</taxon>
        <taxon>Flavobacteriia</taxon>
        <taxon>Flavobacteriales</taxon>
        <taxon>Flavobacteriaceae</taxon>
        <taxon>Flavobacterium</taxon>
    </lineage>
</organism>
<reference evidence="1 2" key="1">
    <citation type="submission" date="2018-08" db="EMBL/GenBank/DDBJ databases">
        <title>Genomic Encyclopedia of Archaeal and Bacterial Type Strains, Phase II (KMG-II): from individual species to whole genera.</title>
        <authorList>
            <person name="Goeker M."/>
        </authorList>
    </citation>
    <scope>NUCLEOTIDE SEQUENCE [LARGE SCALE GENOMIC DNA]</scope>
    <source>
        <strain evidence="1 2">DSM 100880</strain>
    </source>
</reference>
<dbReference type="EMBL" id="QUNI01000005">
    <property type="protein sequence ID" value="REG99103.1"/>
    <property type="molecule type" value="Genomic_DNA"/>
</dbReference>
<keyword evidence="2" id="KW-1185">Reference proteome</keyword>